<comment type="similarity">
    <text evidence="2">Belongs to the UPF0324 family.</text>
</comment>
<feature type="transmembrane region" description="Helical" evidence="8">
    <location>
        <begin position="198"/>
        <end position="218"/>
    </location>
</feature>
<keyword evidence="6 8" id="KW-0472">Membrane</keyword>
<feature type="transmembrane region" description="Helical" evidence="8">
    <location>
        <begin position="37"/>
        <end position="63"/>
    </location>
</feature>
<feature type="transmembrane region" description="Helical" evidence="8">
    <location>
        <begin position="410"/>
        <end position="433"/>
    </location>
</feature>
<evidence type="ECO:0000256" key="7">
    <source>
        <dbReference type="SAM" id="MobiDB-lite"/>
    </source>
</evidence>
<sequence length="476" mass="50094">MSDTRHTVPEGAAPAQRQGTQDAQTARGSGFSLTEDWLAAGVGLLVIVIAWALFASGSSIKWLAVAPAKWSSVAQAAQDIGKHLPNYFALFATFAVLFGASVALLRQRVGAFLAAFVVVFVASALILTLGAWVDASRYNLEPPLVALALGLLVSNLFTLPEWLAAGLRVEFYIKVGIVLLGATLPFTLLVWAGPVAVVQASIVSLMTFFVIFLVARAFGLDRRFAAVLGVGGAVCGVSAAIAIAGAVRAKREQASVAITLVVLWAIVMIFVLPFASRSLGLPTAVAGAWIGTSEFADAAGIAAAQAYGDFARHAGGAIAGAPEASLQAFTLMKVVGRDIWIGIWAFVLAIVATTRWEAQDSGVVARANAGEIWARFPKFVIGFVIASALVTWIASHYSLADYRKVVTPEFVAPITVLRTWAFTFCFLSIGLTTRLRSLAATGLKPFLAFTAGVVVNIAIGYALSAHVFASYWNSLG</sequence>
<dbReference type="PANTHER" id="PTHR30106:SF1">
    <property type="entry name" value="UPF0324 MEMBRANE PROTEIN FN0533"/>
    <property type="match status" value="1"/>
</dbReference>
<evidence type="ECO:0000256" key="4">
    <source>
        <dbReference type="ARBA" id="ARBA00022692"/>
    </source>
</evidence>
<feature type="transmembrane region" description="Helical" evidence="8">
    <location>
        <begin position="379"/>
        <end position="398"/>
    </location>
</feature>
<name>A0A1H1D738_9BURK</name>
<dbReference type="RefSeq" id="WP_090802410.1">
    <property type="nucleotide sequence ID" value="NZ_FNKX01000001.1"/>
</dbReference>
<evidence type="ECO:0000256" key="1">
    <source>
        <dbReference type="ARBA" id="ARBA00004651"/>
    </source>
</evidence>
<evidence type="ECO:0000256" key="3">
    <source>
        <dbReference type="ARBA" id="ARBA00022475"/>
    </source>
</evidence>
<evidence type="ECO:0000256" key="5">
    <source>
        <dbReference type="ARBA" id="ARBA00022989"/>
    </source>
</evidence>
<feature type="transmembrane region" description="Helical" evidence="8">
    <location>
        <begin position="224"/>
        <end position="247"/>
    </location>
</feature>
<evidence type="ECO:0000256" key="6">
    <source>
        <dbReference type="ARBA" id="ARBA00023136"/>
    </source>
</evidence>
<feature type="transmembrane region" description="Helical" evidence="8">
    <location>
        <begin position="144"/>
        <end position="165"/>
    </location>
</feature>
<gene>
    <name evidence="9" type="ORF">SAMN05445850_1542</name>
</gene>
<organism evidence="9 10">
    <name type="scientific">Paraburkholderia tuberum</name>
    <dbReference type="NCBI Taxonomy" id="157910"/>
    <lineage>
        <taxon>Bacteria</taxon>
        <taxon>Pseudomonadati</taxon>
        <taxon>Pseudomonadota</taxon>
        <taxon>Betaproteobacteria</taxon>
        <taxon>Burkholderiales</taxon>
        <taxon>Burkholderiaceae</taxon>
        <taxon>Paraburkholderia</taxon>
    </lineage>
</organism>
<feature type="transmembrane region" description="Helical" evidence="8">
    <location>
        <begin position="339"/>
        <end position="358"/>
    </location>
</feature>
<feature type="transmembrane region" description="Helical" evidence="8">
    <location>
        <begin position="84"/>
        <end position="105"/>
    </location>
</feature>
<protein>
    <submittedName>
        <fullName evidence="9">Uncharacterized membrane protein YadS</fullName>
    </submittedName>
</protein>
<evidence type="ECO:0000256" key="2">
    <source>
        <dbReference type="ARBA" id="ARBA00007977"/>
    </source>
</evidence>
<evidence type="ECO:0000313" key="10">
    <source>
        <dbReference type="Proteomes" id="UP000199365"/>
    </source>
</evidence>
<dbReference type="PANTHER" id="PTHR30106">
    <property type="entry name" value="INNER MEMBRANE PROTEIN YEIH-RELATED"/>
    <property type="match status" value="1"/>
</dbReference>
<dbReference type="InterPro" id="IPR018383">
    <property type="entry name" value="UPF0324_pro"/>
</dbReference>
<evidence type="ECO:0000256" key="8">
    <source>
        <dbReference type="SAM" id="Phobius"/>
    </source>
</evidence>
<keyword evidence="10" id="KW-1185">Reference proteome</keyword>
<dbReference type="Proteomes" id="UP000199365">
    <property type="component" value="Unassembled WGS sequence"/>
</dbReference>
<reference evidence="10" key="1">
    <citation type="submission" date="2016-10" db="EMBL/GenBank/DDBJ databases">
        <authorList>
            <person name="Varghese N."/>
            <person name="Submissions S."/>
        </authorList>
    </citation>
    <scope>NUCLEOTIDE SEQUENCE [LARGE SCALE GENOMIC DNA]</scope>
    <source>
        <strain evidence="10">DUS833</strain>
    </source>
</reference>
<keyword evidence="3" id="KW-1003">Cell membrane</keyword>
<dbReference type="GO" id="GO:0005886">
    <property type="term" value="C:plasma membrane"/>
    <property type="evidence" value="ECO:0007669"/>
    <property type="project" value="UniProtKB-SubCell"/>
</dbReference>
<proteinExistence type="inferred from homology"/>
<comment type="subcellular location">
    <subcellularLocation>
        <location evidence="1">Cell membrane</location>
        <topology evidence="1">Multi-pass membrane protein</topology>
    </subcellularLocation>
</comment>
<accession>A0A1H1D738</accession>
<keyword evidence="5 8" id="KW-1133">Transmembrane helix</keyword>
<feature type="transmembrane region" description="Helical" evidence="8">
    <location>
        <begin position="171"/>
        <end position="191"/>
    </location>
</feature>
<dbReference type="STRING" id="157910.SAMN05445850_1542"/>
<keyword evidence="4 8" id="KW-0812">Transmembrane</keyword>
<dbReference type="AlphaFoldDB" id="A0A1H1D738"/>
<evidence type="ECO:0000313" key="9">
    <source>
        <dbReference type="EMBL" id="SDQ72375.1"/>
    </source>
</evidence>
<feature type="transmembrane region" description="Helical" evidence="8">
    <location>
        <begin position="254"/>
        <end position="275"/>
    </location>
</feature>
<feature type="region of interest" description="Disordered" evidence="7">
    <location>
        <begin position="1"/>
        <end position="24"/>
    </location>
</feature>
<dbReference type="EMBL" id="FNKX01000001">
    <property type="protein sequence ID" value="SDQ72375.1"/>
    <property type="molecule type" value="Genomic_DNA"/>
</dbReference>
<feature type="transmembrane region" description="Helical" evidence="8">
    <location>
        <begin position="445"/>
        <end position="469"/>
    </location>
</feature>
<dbReference type="Pfam" id="PF03601">
    <property type="entry name" value="Cons_hypoth698"/>
    <property type="match status" value="1"/>
</dbReference>
<feature type="transmembrane region" description="Helical" evidence="8">
    <location>
        <begin position="111"/>
        <end position="132"/>
    </location>
</feature>